<dbReference type="GO" id="GO:0042796">
    <property type="term" value="P:snRNA transcription by RNA polymerase III"/>
    <property type="evidence" value="ECO:0007669"/>
    <property type="project" value="TreeGrafter"/>
</dbReference>
<dbReference type="eggNOG" id="ENOG502QVHE">
    <property type="taxonomic scope" value="Eukaryota"/>
</dbReference>
<feature type="region of interest" description="Disordered" evidence="1">
    <location>
        <begin position="90"/>
        <end position="136"/>
    </location>
</feature>
<dbReference type="STRING" id="4572.M8B3Z7"/>
<dbReference type="GO" id="GO:0042795">
    <property type="term" value="P:snRNA transcription by RNA polymerase II"/>
    <property type="evidence" value="ECO:0007669"/>
    <property type="project" value="TreeGrafter"/>
</dbReference>
<name>M8B3Z7_TRIUA</name>
<dbReference type="GO" id="GO:0043565">
    <property type="term" value="F:sequence-specific DNA binding"/>
    <property type="evidence" value="ECO:0007669"/>
    <property type="project" value="TreeGrafter"/>
</dbReference>
<evidence type="ECO:0000256" key="1">
    <source>
        <dbReference type="SAM" id="MobiDB-lite"/>
    </source>
</evidence>
<accession>M8B3Z7</accession>
<dbReference type="AlphaFoldDB" id="M8B3Z7"/>
<proteinExistence type="predicted"/>
<reference evidence="2" key="1">
    <citation type="journal article" date="2013" name="Nature">
        <title>Draft genome of the wheat A-genome progenitor Triticum urartu.</title>
        <authorList>
            <person name="Ling H.Q."/>
            <person name="Zhao S."/>
            <person name="Liu D."/>
            <person name="Wang J."/>
            <person name="Sun H."/>
            <person name="Zhang C."/>
            <person name="Fan H."/>
            <person name="Li D."/>
            <person name="Dong L."/>
            <person name="Tao Y."/>
            <person name="Gao C."/>
            <person name="Wu H."/>
            <person name="Li Y."/>
            <person name="Cui Y."/>
            <person name="Guo X."/>
            <person name="Zheng S."/>
            <person name="Wang B."/>
            <person name="Yu K."/>
            <person name="Liang Q."/>
            <person name="Yang W."/>
            <person name="Lou X."/>
            <person name="Chen J."/>
            <person name="Feng M."/>
            <person name="Jian J."/>
            <person name="Zhang X."/>
            <person name="Luo G."/>
            <person name="Jiang Y."/>
            <person name="Liu J."/>
            <person name="Wang Z."/>
            <person name="Sha Y."/>
            <person name="Zhang B."/>
            <person name="Wu H."/>
            <person name="Tang D."/>
            <person name="Shen Q."/>
            <person name="Xue P."/>
            <person name="Zou S."/>
            <person name="Wang X."/>
            <person name="Liu X."/>
            <person name="Wang F."/>
            <person name="Yang Y."/>
            <person name="An X."/>
            <person name="Dong Z."/>
            <person name="Zhang K."/>
            <person name="Zhang X."/>
            <person name="Luo M.C."/>
            <person name="Dvorak J."/>
            <person name="Tong Y."/>
            <person name="Wang J."/>
            <person name="Yang H."/>
            <person name="Li Z."/>
            <person name="Wang D."/>
            <person name="Zhang A."/>
            <person name="Wang J."/>
        </authorList>
    </citation>
    <scope>NUCLEOTIDE SEQUENCE</scope>
</reference>
<dbReference type="EMBL" id="KD008368">
    <property type="protein sequence ID" value="EMS68319.1"/>
    <property type="molecule type" value="Genomic_DNA"/>
</dbReference>
<protein>
    <submittedName>
        <fullName evidence="2">Uncharacterized protein</fullName>
    </submittedName>
</protein>
<sequence>MSLPGTYLGRALRNALRSRVWCRRARLLTGAQVSVGSLGARTPAAAASSAAPAIRIRLRPFRALEGGGAAAAEFECVLPPIKLPCRVSQSTLGRPASSSRGPLLTAPRRPLPQRPSAPASYRREASGPLLPHPSAAPCPRAGPYRRNFVFFANATSATSSSSLVSPRTILSRCSRLPSTVSMDLAPFKLDIDELLDDYAKVISFFCHAVSQGHMTSQSSLLQRLPGLYCLYCLYECQPYKPHYKIYLSLEESKKLKDFVIEAKQNGLALVPALVKRMLDKGMFLFGFINLLGDNEAKEVDEMNASQNKRVKFACDKLFANTQIGSYTHTDLGVEFELDSIKKLSMDYAKAKESAFAEASQTVDVEDAKHILQNDKLLGDKVEEIVKEWDAQKEEFYQKTGVSPHDELAVVDNDESGEFHDENETDAFDELEQLLLE</sequence>
<gene>
    <name evidence="2" type="ORF">TRIUR3_17122</name>
</gene>
<organism evidence="2">
    <name type="scientific">Triticum urartu</name>
    <name type="common">Red wild einkorn</name>
    <name type="synonym">Crithodium urartu</name>
    <dbReference type="NCBI Taxonomy" id="4572"/>
    <lineage>
        <taxon>Eukaryota</taxon>
        <taxon>Viridiplantae</taxon>
        <taxon>Streptophyta</taxon>
        <taxon>Embryophyta</taxon>
        <taxon>Tracheophyta</taxon>
        <taxon>Spermatophyta</taxon>
        <taxon>Magnoliopsida</taxon>
        <taxon>Liliopsida</taxon>
        <taxon>Poales</taxon>
        <taxon>Poaceae</taxon>
        <taxon>BOP clade</taxon>
        <taxon>Pooideae</taxon>
        <taxon>Triticodae</taxon>
        <taxon>Triticeae</taxon>
        <taxon>Triticinae</taxon>
        <taxon>Triticum</taxon>
    </lineage>
</organism>
<dbReference type="PANTHER" id="PTHR15131">
    <property type="entry name" value="SMALL NUCLEAR RNA ACTIVATING COMPLEX, POLYPEPTIDE 1"/>
    <property type="match status" value="1"/>
</dbReference>
<feature type="compositionally biased region" description="Polar residues" evidence="1">
    <location>
        <begin position="90"/>
        <end position="100"/>
    </location>
</feature>
<dbReference type="GO" id="GO:0019185">
    <property type="term" value="C:snRNA-activating protein complex"/>
    <property type="evidence" value="ECO:0007669"/>
    <property type="project" value="TreeGrafter"/>
</dbReference>
<evidence type="ECO:0000313" key="2">
    <source>
        <dbReference type="EMBL" id="EMS68319.1"/>
    </source>
</evidence>
<dbReference type="Pfam" id="PF09808">
    <property type="entry name" value="SNAPC1"/>
    <property type="match status" value="1"/>
</dbReference>
<dbReference type="PANTHER" id="PTHR15131:SF3">
    <property type="entry name" value="SNRNA-ACTIVATING PROTEIN COMPLEX SUBUNIT 1"/>
    <property type="match status" value="1"/>
</dbReference>
<dbReference type="InterPro" id="IPR019188">
    <property type="entry name" value="SNAPC1"/>
</dbReference>